<dbReference type="EMBL" id="VUOC01000001">
    <property type="protein sequence ID" value="KAA2244852.1"/>
    <property type="molecule type" value="Genomic_DNA"/>
</dbReference>
<dbReference type="InterPro" id="IPR036641">
    <property type="entry name" value="HPT_dom_sf"/>
</dbReference>
<dbReference type="SUPFAM" id="SSF47384">
    <property type="entry name" value="Homodimeric domain of signal transducing histidine kinase"/>
    <property type="match status" value="1"/>
</dbReference>
<dbReference type="Pfam" id="PF00989">
    <property type="entry name" value="PAS"/>
    <property type="match status" value="1"/>
</dbReference>
<feature type="domain" description="Response regulatory" evidence="20">
    <location>
        <begin position="454"/>
        <end position="568"/>
    </location>
</feature>
<evidence type="ECO:0000256" key="15">
    <source>
        <dbReference type="ARBA" id="ARBA00068150"/>
    </source>
</evidence>
<keyword evidence="10" id="KW-0067">ATP-binding</keyword>
<dbReference type="InterPro" id="IPR000014">
    <property type="entry name" value="PAS"/>
</dbReference>
<dbReference type="InterPro" id="IPR036097">
    <property type="entry name" value="HisK_dim/P_sf"/>
</dbReference>
<reference evidence="24 25" key="1">
    <citation type="submission" date="2019-09" db="EMBL/GenBank/DDBJ databases">
        <title>Chitinophaga ginsengihumi sp. nov., isolated from soil of ginseng rhizosphere.</title>
        <authorList>
            <person name="Lee J."/>
        </authorList>
    </citation>
    <scope>NUCLEOTIDE SEQUENCE [LARGE SCALE GENOMIC DNA]</scope>
    <source>
        <strain evidence="24 25">BN140078</strain>
    </source>
</reference>
<dbReference type="InterPro" id="IPR003661">
    <property type="entry name" value="HisK_dim/P_dom"/>
</dbReference>
<keyword evidence="12" id="KW-0902">Two-component regulatory system</keyword>
<keyword evidence="6" id="KW-0808">Transferase</keyword>
<feature type="modified residue" description="4-aspartylphosphate" evidence="17">
    <location>
        <position position="503"/>
    </location>
</feature>
<dbReference type="RefSeq" id="WP_149836248.1">
    <property type="nucleotide sequence ID" value="NZ_VUOC01000001.1"/>
</dbReference>
<dbReference type="AlphaFoldDB" id="A0A5B2W2E1"/>
<feature type="transmembrane region" description="Helical" evidence="18">
    <location>
        <begin position="28"/>
        <end position="47"/>
    </location>
</feature>
<dbReference type="GO" id="GO:0005886">
    <property type="term" value="C:plasma membrane"/>
    <property type="evidence" value="ECO:0007669"/>
    <property type="project" value="UniProtKB-SubCell"/>
</dbReference>
<evidence type="ECO:0000313" key="25">
    <source>
        <dbReference type="Proteomes" id="UP000324611"/>
    </source>
</evidence>
<evidence type="ECO:0000259" key="20">
    <source>
        <dbReference type="PROSITE" id="PS50110"/>
    </source>
</evidence>
<evidence type="ECO:0000256" key="12">
    <source>
        <dbReference type="ARBA" id="ARBA00023012"/>
    </source>
</evidence>
<dbReference type="CDD" id="cd00082">
    <property type="entry name" value="HisKA"/>
    <property type="match status" value="1"/>
</dbReference>
<dbReference type="CDD" id="cd00130">
    <property type="entry name" value="PAS"/>
    <property type="match status" value="1"/>
</dbReference>
<evidence type="ECO:0000256" key="17">
    <source>
        <dbReference type="PROSITE-ProRule" id="PRU00169"/>
    </source>
</evidence>
<dbReference type="Pfam" id="PF02518">
    <property type="entry name" value="HATPase_c"/>
    <property type="match status" value="1"/>
</dbReference>
<dbReference type="Gene3D" id="1.10.287.130">
    <property type="match status" value="1"/>
</dbReference>
<evidence type="ECO:0000256" key="10">
    <source>
        <dbReference type="ARBA" id="ARBA00022840"/>
    </source>
</evidence>
<evidence type="ECO:0000259" key="23">
    <source>
        <dbReference type="PROSITE" id="PS50894"/>
    </source>
</evidence>
<evidence type="ECO:0000313" key="24">
    <source>
        <dbReference type="EMBL" id="KAA2244852.1"/>
    </source>
</evidence>
<dbReference type="FunFam" id="1.10.287.130:FF:000002">
    <property type="entry name" value="Two-component osmosensing histidine kinase"/>
    <property type="match status" value="1"/>
</dbReference>
<evidence type="ECO:0000256" key="4">
    <source>
        <dbReference type="ARBA" id="ARBA00022475"/>
    </source>
</evidence>
<dbReference type="Pfam" id="PF01627">
    <property type="entry name" value="Hpt"/>
    <property type="match status" value="1"/>
</dbReference>
<dbReference type="InterPro" id="IPR013767">
    <property type="entry name" value="PAS_fold"/>
</dbReference>
<feature type="domain" description="HPt" evidence="23">
    <location>
        <begin position="608"/>
        <end position="705"/>
    </location>
</feature>
<keyword evidence="7 18" id="KW-0812">Transmembrane</keyword>
<dbReference type="PROSITE" id="PS50894">
    <property type="entry name" value="HPT"/>
    <property type="match status" value="1"/>
</dbReference>
<dbReference type="InterPro" id="IPR005467">
    <property type="entry name" value="His_kinase_dom"/>
</dbReference>
<evidence type="ECO:0000256" key="5">
    <source>
        <dbReference type="ARBA" id="ARBA00022553"/>
    </source>
</evidence>
<evidence type="ECO:0000259" key="19">
    <source>
        <dbReference type="PROSITE" id="PS50109"/>
    </source>
</evidence>
<dbReference type="Proteomes" id="UP000324611">
    <property type="component" value="Unassembled WGS sequence"/>
</dbReference>
<evidence type="ECO:0000256" key="7">
    <source>
        <dbReference type="ARBA" id="ARBA00022692"/>
    </source>
</evidence>
<dbReference type="Pfam" id="PF00512">
    <property type="entry name" value="HisKA"/>
    <property type="match status" value="1"/>
</dbReference>
<protein>
    <recommendedName>
        <fullName evidence="15">Sensory/regulatory protein RpfC</fullName>
        <ecNumber evidence="3">2.7.13.3</ecNumber>
    </recommendedName>
</protein>
<dbReference type="GO" id="GO:0005524">
    <property type="term" value="F:ATP binding"/>
    <property type="evidence" value="ECO:0007669"/>
    <property type="project" value="UniProtKB-KW"/>
</dbReference>
<evidence type="ECO:0000256" key="11">
    <source>
        <dbReference type="ARBA" id="ARBA00022989"/>
    </source>
</evidence>
<comment type="catalytic activity">
    <reaction evidence="1">
        <text>ATP + protein L-histidine = ADP + protein N-phospho-L-histidine.</text>
        <dbReference type="EC" id="2.7.13.3"/>
    </reaction>
</comment>
<comment type="subcellular location">
    <subcellularLocation>
        <location evidence="2">Cell membrane</location>
        <topology evidence="2">Multi-pass membrane protein</topology>
    </subcellularLocation>
</comment>
<keyword evidence="13 18" id="KW-0472">Membrane</keyword>
<dbReference type="PANTHER" id="PTHR45339:SF1">
    <property type="entry name" value="HYBRID SIGNAL TRANSDUCTION HISTIDINE KINASE J"/>
    <property type="match status" value="1"/>
</dbReference>
<proteinExistence type="predicted"/>
<evidence type="ECO:0000256" key="18">
    <source>
        <dbReference type="SAM" id="Phobius"/>
    </source>
</evidence>
<dbReference type="SMART" id="SM00091">
    <property type="entry name" value="PAS"/>
    <property type="match status" value="1"/>
</dbReference>
<dbReference type="InterPro" id="IPR008207">
    <property type="entry name" value="Sig_transdc_His_kin_Hpt_dom"/>
</dbReference>
<feature type="modified residue" description="Phosphohistidine" evidence="16">
    <location>
        <position position="647"/>
    </location>
</feature>
<dbReference type="Pfam" id="PF00072">
    <property type="entry name" value="Response_reg"/>
    <property type="match status" value="1"/>
</dbReference>
<dbReference type="PROSITE" id="PS50109">
    <property type="entry name" value="HIS_KIN"/>
    <property type="match status" value="1"/>
</dbReference>
<comment type="subunit">
    <text evidence="14">At low DSF concentrations, interacts with RpfF.</text>
</comment>
<feature type="domain" description="Histidine kinase" evidence="19">
    <location>
        <begin position="207"/>
        <end position="428"/>
    </location>
</feature>
<dbReference type="PRINTS" id="PR00344">
    <property type="entry name" value="BCTRLSENSOR"/>
</dbReference>
<evidence type="ECO:0000256" key="16">
    <source>
        <dbReference type="PROSITE-ProRule" id="PRU00110"/>
    </source>
</evidence>
<organism evidence="24 25">
    <name type="scientific">Chitinophaga agrisoli</name>
    <dbReference type="NCBI Taxonomy" id="2607653"/>
    <lineage>
        <taxon>Bacteria</taxon>
        <taxon>Pseudomonadati</taxon>
        <taxon>Bacteroidota</taxon>
        <taxon>Chitinophagia</taxon>
        <taxon>Chitinophagales</taxon>
        <taxon>Chitinophagaceae</taxon>
        <taxon>Chitinophaga</taxon>
    </lineage>
</organism>
<dbReference type="GO" id="GO:0000155">
    <property type="term" value="F:phosphorelay sensor kinase activity"/>
    <property type="evidence" value="ECO:0007669"/>
    <property type="project" value="InterPro"/>
</dbReference>
<evidence type="ECO:0000256" key="9">
    <source>
        <dbReference type="ARBA" id="ARBA00022777"/>
    </source>
</evidence>
<reference evidence="24 25" key="2">
    <citation type="submission" date="2019-09" db="EMBL/GenBank/DDBJ databases">
        <authorList>
            <person name="Jin C."/>
        </authorList>
    </citation>
    <scope>NUCLEOTIDE SEQUENCE [LARGE SCALE GENOMIC DNA]</scope>
    <source>
        <strain evidence="24 25">BN140078</strain>
    </source>
</reference>
<dbReference type="InterPro" id="IPR001789">
    <property type="entry name" value="Sig_transdc_resp-reg_receiver"/>
</dbReference>
<name>A0A5B2W2E1_9BACT</name>
<evidence type="ECO:0000256" key="2">
    <source>
        <dbReference type="ARBA" id="ARBA00004651"/>
    </source>
</evidence>
<dbReference type="InterPro" id="IPR036890">
    <property type="entry name" value="HATPase_C_sf"/>
</dbReference>
<comment type="caution">
    <text evidence="24">The sequence shown here is derived from an EMBL/GenBank/DDBJ whole genome shotgun (WGS) entry which is preliminary data.</text>
</comment>
<dbReference type="SUPFAM" id="SSF52172">
    <property type="entry name" value="CheY-like"/>
    <property type="match status" value="1"/>
</dbReference>
<dbReference type="EC" id="2.7.13.3" evidence="3"/>
<dbReference type="Gene3D" id="3.40.50.2300">
    <property type="match status" value="1"/>
</dbReference>
<feature type="domain" description="PAC" evidence="22">
    <location>
        <begin position="138"/>
        <end position="189"/>
    </location>
</feature>
<dbReference type="SUPFAM" id="SSF47226">
    <property type="entry name" value="Histidine-containing phosphotransfer domain, HPT domain"/>
    <property type="match status" value="1"/>
</dbReference>
<dbReference type="FunFam" id="3.30.565.10:FF:000010">
    <property type="entry name" value="Sensor histidine kinase RcsC"/>
    <property type="match status" value="1"/>
</dbReference>
<keyword evidence="9" id="KW-0418">Kinase</keyword>
<keyword evidence="8" id="KW-0547">Nucleotide-binding</keyword>
<dbReference type="NCBIfam" id="TIGR00229">
    <property type="entry name" value="sensory_box"/>
    <property type="match status" value="1"/>
</dbReference>
<keyword evidence="25" id="KW-1185">Reference proteome</keyword>
<dbReference type="SMART" id="SM00388">
    <property type="entry name" value="HisKA"/>
    <property type="match status" value="1"/>
</dbReference>
<dbReference type="SMART" id="SM00387">
    <property type="entry name" value="HATPase_c"/>
    <property type="match status" value="1"/>
</dbReference>
<dbReference type="SUPFAM" id="SSF55785">
    <property type="entry name" value="PYP-like sensor domain (PAS domain)"/>
    <property type="match status" value="1"/>
</dbReference>
<dbReference type="Gene3D" id="3.30.450.20">
    <property type="entry name" value="PAS domain"/>
    <property type="match status" value="1"/>
</dbReference>
<dbReference type="PROSITE" id="PS50110">
    <property type="entry name" value="RESPONSE_REGULATORY"/>
    <property type="match status" value="1"/>
</dbReference>
<dbReference type="CDD" id="cd17546">
    <property type="entry name" value="REC_hyHK_CKI1_RcsC-like"/>
    <property type="match status" value="1"/>
</dbReference>
<dbReference type="SUPFAM" id="SSF55874">
    <property type="entry name" value="ATPase domain of HSP90 chaperone/DNA topoisomerase II/histidine kinase"/>
    <property type="match status" value="1"/>
</dbReference>
<dbReference type="CDD" id="cd00088">
    <property type="entry name" value="HPT"/>
    <property type="match status" value="1"/>
</dbReference>
<evidence type="ECO:0000256" key="1">
    <source>
        <dbReference type="ARBA" id="ARBA00000085"/>
    </source>
</evidence>
<keyword evidence="4" id="KW-1003">Cell membrane</keyword>
<accession>A0A5B2W2E1</accession>
<dbReference type="PROSITE" id="PS50112">
    <property type="entry name" value="PAS"/>
    <property type="match status" value="1"/>
</dbReference>
<evidence type="ECO:0000256" key="13">
    <source>
        <dbReference type="ARBA" id="ARBA00023136"/>
    </source>
</evidence>
<dbReference type="CDD" id="cd16922">
    <property type="entry name" value="HATPase_EvgS-ArcB-TorS-like"/>
    <property type="match status" value="1"/>
</dbReference>
<keyword evidence="5 17" id="KW-0597">Phosphoprotein</keyword>
<dbReference type="SMART" id="SM00448">
    <property type="entry name" value="REC"/>
    <property type="match status" value="1"/>
</dbReference>
<keyword evidence="11 18" id="KW-1133">Transmembrane helix</keyword>
<dbReference type="Gene3D" id="3.30.565.10">
    <property type="entry name" value="Histidine kinase-like ATPase, C-terminal domain"/>
    <property type="match status" value="1"/>
</dbReference>
<evidence type="ECO:0000259" key="22">
    <source>
        <dbReference type="PROSITE" id="PS50113"/>
    </source>
</evidence>
<feature type="domain" description="PAS" evidence="21">
    <location>
        <begin position="64"/>
        <end position="109"/>
    </location>
</feature>
<dbReference type="Gene3D" id="1.20.120.160">
    <property type="entry name" value="HPT domain"/>
    <property type="match status" value="1"/>
</dbReference>
<evidence type="ECO:0000256" key="3">
    <source>
        <dbReference type="ARBA" id="ARBA00012438"/>
    </source>
</evidence>
<dbReference type="InterPro" id="IPR035965">
    <property type="entry name" value="PAS-like_dom_sf"/>
</dbReference>
<dbReference type="InterPro" id="IPR004358">
    <property type="entry name" value="Sig_transdc_His_kin-like_C"/>
</dbReference>
<dbReference type="PANTHER" id="PTHR45339">
    <property type="entry name" value="HYBRID SIGNAL TRANSDUCTION HISTIDINE KINASE J"/>
    <property type="match status" value="1"/>
</dbReference>
<gene>
    <name evidence="24" type="ORF">F0L74_02495</name>
</gene>
<evidence type="ECO:0000256" key="8">
    <source>
        <dbReference type="ARBA" id="ARBA00022741"/>
    </source>
</evidence>
<evidence type="ECO:0000259" key="21">
    <source>
        <dbReference type="PROSITE" id="PS50112"/>
    </source>
</evidence>
<dbReference type="PROSITE" id="PS50113">
    <property type="entry name" value="PAC"/>
    <property type="match status" value="1"/>
</dbReference>
<sequence length="705" mass="79377">MKLLTKPVLILLILSAAGFTWLSLSARIPLVMGICMYLPFLVALLWLNRDMQLLRQTDIKLRKSEQQYRRLIQTSHVLMYTCNRGGYFTFISKHAAAMTGYTDRELLGQHYSMTLDKTTFNRLKDFYIKQAASNVPVTYQEFEIITKSGERKWVEQETIIQYKEGVMIGYQCLVKDISERVRHEQELVDARMEAEEAKRQQEMFLANMSHEIRTPMNGIIGMTNLLLNTPLSPEQQEYIQATRQSANNLLAVINEILDFSKIRSGKMALEQIAFNLREAIDKTLFPLQLQAQQKGLQFSHEIAEEIPDHLLGDPTRLGQVLVNLVENAIKFTPAGAIHLHCRLLETNNTQVRIYFEVSDTGIGIAEDKLAMIFDSFTQSNAAHTRHYGGTGLGLAITRELVTLLGGVIHVESRQGQGSSFFFELVFNKNPFLYEPLPAASAPASSLPLVLQGRTLLVAEDNPINQQVALKTLSKAGAAVDIAVNGREVLQHLQHKQYDCIIMDIQMPEMDGYSTTRRLRTQGVTTPVIAMTAAAIKGEREKCLQSGMNDYISKPFVPEELFMKILDNLGSPVTIQLRTHDTVIPDEQPDLLPQNVVNFNKLRSLLFNDIPYIKETLREFLQLAPRNIQELETAATGQDWKQVAFLAHRLKSSLGIVPVTNALEITQELEQAARNAAATVITAKLQELSALLTNACKEIARKVDQL</sequence>
<dbReference type="InterPro" id="IPR000700">
    <property type="entry name" value="PAS-assoc_C"/>
</dbReference>
<dbReference type="InterPro" id="IPR003594">
    <property type="entry name" value="HATPase_dom"/>
</dbReference>
<dbReference type="GO" id="GO:0006355">
    <property type="term" value="P:regulation of DNA-templated transcription"/>
    <property type="evidence" value="ECO:0007669"/>
    <property type="project" value="InterPro"/>
</dbReference>
<dbReference type="InterPro" id="IPR011006">
    <property type="entry name" value="CheY-like_superfamily"/>
</dbReference>
<dbReference type="SMART" id="SM00073">
    <property type="entry name" value="HPT"/>
    <property type="match status" value="1"/>
</dbReference>
<evidence type="ECO:0000256" key="6">
    <source>
        <dbReference type="ARBA" id="ARBA00022679"/>
    </source>
</evidence>
<evidence type="ECO:0000256" key="14">
    <source>
        <dbReference type="ARBA" id="ARBA00064003"/>
    </source>
</evidence>